<sequence>MNRTLTITTLGLLVAMSSSLAAQELKVPASAALDKKGMLEISGSGFKANEPVLLLFTTADGVTSEIGYALKPEPVADAKGNWNTQWSYGRFVKKKLVAAGDFTLSATDDDFNELAATKIKFQK</sequence>
<proteinExistence type="predicted"/>
<organism evidence="2 3">
    <name type="scientific">Cohaesibacter gelatinilyticus</name>
    <dbReference type="NCBI Taxonomy" id="372072"/>
    <lineage>
        <taxon>Bacteria</taxon>
        <taxon>Pseudomonadati</taxon>
        <taxon>Pseudomonadota</taxon>
        <taxon>Alphaproteobacteria</taxon>
        <taxon>Hyphomicrobiales</taxon>
        <taxon>Cohaesibacteraceae</taxon>
    </lineage>
</organism>
<dbReference type="OrthoDB" id="8479177at2"/>
<evidence type="ECO:0000313" key="3">
    <source>
        <dbReference type="Proteomes" id="UP000219439"/>
    </source>
</evidence>
<evidence type="ECO:0008006" key="4">
    <source>
        <dbReference type="Google" id="ProtNLM"/>
    </source>
</evidence>
<protein>
    <recommendedName>
        <fullName evidence="4">DUF2141 domain-containing protein</fullName>
    </recommendedName>
</protein>
<dbReference type="AlphaFoldDB" id="A0A285PHF3"/>
<accession>A0A285PHF3</accession>
<feature type="chain" id="PRO_5012063539" description="DUF2141 domain-containing protein" evidence="1">
    <location>
        <begin position="22"/>
        <end position="123"/>
    </location>
</feature>
<evidence type="ECO:0000256" key="1">
    <source>
        <dbReference type="SAM" id="SignalP"/>
    </source>
</evidence>
<dbReference type="Proteomes" id="UP000219439">
    <property type="component" value="Unassembled WGS sequence"/>
</dbReference>
<gene>
    <name evidence="2" type="ORF">SAMN06265368_4262</name>
</gene>
<keyword evidence="1" id="KW-0732">Signal</keyword>
<evidence type="ECO:0000313" key="2">
    <source>
        <dbReference type="EMBL" id="SNZ21145.1"/>
    </source>
</evidence>
<keyword evidence="3" id="KW-1185">Reference proteome</keyword>
<reference evidence="2 3" key="1">
    <citation type="submission" date="2017-09" db="EMBL/GenBank/DDBJ databases">
        <authorList>
            <person name="Ehlers B."/>
            <person name="Leendertz F.H."/>
        </authorList>
    </citation>
    <scope>NUCLEOTIDE SEQUENCE [LARGE SCALE GENOMIC DNA]</scope>
    <source>
        <strain evidence="2 3">DSM 18289</strain>
    </source>
</reference>
<dbReference type="EMBL" id="OBEL01000007">
    <property type="protein sequence ID" value="SNZ21145.1"/>
    <property type="molecule type" value="Genomic_DNA"/>
</dbReference>
<feature type="signal peptide" evidence="1">
    <location>
        <begin position="1"/>
        <end position="21"/>
    </location>
</feature>
<name>A0A285PHF3_9HYPH</name>
<dbReference type="RefSeq" id="WP_097155529.1">
    <property type="nucleotide sequence ID" value="NZ_OBEL01000007.1"/>
</dbReference>